<dbReference type="Proteomes" id="UP000053259">
    <property type="component" value="Unassembled WGS sequence"/>
</dbReference>
<evidence type="ECO:0000313" key="3">
    <source>
        <dbReference type="Proteomes" id="UP000053259"/>
    </source>
</evidence>
<dbReference type="OrthoDB" id="10443442at2759"/>
<proteinExistence type="predicted"/>
<keyword evidence="3" id="KW-1185">Reference proteome</keyword>
<dbReference type="InParanoid" id="A0A0D1YJW7"/>
<dbReference type="GeneID" id="27315416"/>
<feature type="compositionally biased region" description="Basic and acidic residues" evidence="1">
    <location>
        <begin position="97"/>
        <end position="144"/>
    </location>
</feature>
<dbReference type="EMBL" id="KN847557">
    <property type="protein sequence ID" value="KIW01157.1"/>
    <property type="molecule type" value="Genomic_DNA"/>
</dbReference>
<protein>
    <submittedName>
        <fullName evidence="2">Uncharacterized protein</fullName>
    </submittedName>
</protein>
<dbReference type="AlphaFoldDB" id="A0A0D1YJW7"/>
<dbReference type="RefSeq" id="XP_016211026.1">
    <property type="nucleotide sequence ID" value="XM_016361206.1"/>
</dbReference>
<name>A0A0D1YJW7_9PEZI</name>
<reference evidence="2 3" key="1">
    <citation type="submission" date="2015-01" db="EMBL/GenBank/DDBJ databases">
        <title>The Genome Sequence of Ochroconis gallopava CBS43764.</title>
        <authorList>
            <consortium name="The Broad Institute Genomics Platform"/>
            <person name="Cuomo C."/>
            <person name="de Hoog S."/>
            <person name="Gorbushina A."/>
            <person name="Stielow B."/>
            <person name="Teixiera M."/>
            <person name="Abouelleil A."/>
            <person name="Chapman S.B."/>
            <person name="Priest M."/>
            <person name="Young S.K."/>
            <person name="Wortman J."/>
            <person name="Nusbaum C."/>
            <person name="Birren B."/>
        </authorList>
    </citation>
    <scope>NUCLEOTIDE SEQUENCE [LARGE SCALE GENOMIC DNA]</scope>
    <source>
        <strain evidence="2 3">CBS 43764</strain>
    </source>
</reference>
<organism evidence="2 3">
    <name type="scientific">Verruconis gallopava</name>
    <dbReference type="NCBI Taxonomy" id="253628"/>
    <lineage>
        <taxon>Eukaryota</taxon>
        <taxon>Fungi</taxon>
        <taxon>Dikarya</taxon>
        <taxon>Ascomycota</taxon>
        <taxon>Pezizomycotina</taxon>
        <taxon>Dothideomycetes</taxon>
        <taxon>Pleosporomycetidae</taxon>
        <taxon>Venturiales</taxon>
        <taxon>Sympoventuriaceae</taxon>
        <taxon>Verruconis</taxon>
    </lineage>
</organism>
<feature type="compositionally biased region" description="Polar residues" evidence="1">
    <location>
        <begin position="63"/>
        <end position="74"/>
    </location>
</feature>
<dbReference type="HOGENOM" id="CLU_1705613_0_0_1"/>
<accession>A0A0D1YJW7</accession>
<dbReference type="VEuPathDB" id="FungiDB:PV09_07443"/>
<evidence type="ECO:0000313" key="2">
    <source>
        <dbReference type="EMBL" id="KIW01157.1"/>
    </source>
</evidence>
<sequence length="154" mass="16883">MCYFEQTQFLACGHNVEMVIEKCELGERYRTSMHDKIITAIHTDEGKCDVCSPPPEYVEGAASSFTTHNTNGPTSDLPEPQPINGQVAHSDLSDSTPPEHPDLIDLTKDETTSKKRPAPDRRDSLATDDTTHGRLFELPSRSREVGGPGPSGTM</sequence>
<feature type="region of interest" description="Disordered" evidence="1">
    <location>
        <begin position="53"/>
        <end position="154"/>
    </location>
</feature>
<gene>
    <name evidence="2" type="ORF">PV09_07443</name>
</gene>
<evidence type="ECO:0000256" key="1">
    <source>
        <dbReference type="SAM" id="MobiDB-lite"/>
    </source>
</evidence>